<evidence type="ECO:0000313" key="8">
    <source>
        <dbReference type="Proteomes" id="UP000264146"/>
    </source>
</evidence>
<dbReference type="EMBL" id="LR962863">
    <property type="protein sequence ID" value="CAD7360235.1"/>
    <property type="molecule type" value="Genomic_DNA"/>
</dbReference>
<evidence type="ECO:0000256" key="3">
    <source>
        <dbReference type="HAMAP-Rule" id="MF_01660"/>
    </source>
</evidence>
<dbReference type="GO" id="GO:0009234">
    <property type="term" value="P:menaquinone biosynthetic process"/>
    <property type="evidence" value="ECO:0007669"/>
    <property type="project" value="UniProtKB-UniRule"/>
</dbReference>
<dbReference type="UniPathway" id="UPA00079"/>
<dbReference type="Gene3D" id="3.40.50.1820">
    <property type="entry name" value="alpha/beta hydrolase"/>
    <property type="match status" value="1"/>
</dbReference>
<dbReference type="HAMAP" id="MF_01660">
    <property type="entry name" value="MenH"/>
    <property type="match status" value="1"/>
</dbReference>
<sequence>MLHYNWHRAQQPSNKVLVLLHGFISDQRTFDSHIEILTREADVVCVDLPGHGQDQSPMDIQWDFDWITSELHLVLQQFESQAIYLHGYSMGARVALYYALNHASLLSGLILESGSPGIQDPVARHERQQVDAARARVLEIAGLEVFVNDWEKLPLFQTQRWISESKQLQVRQLRMAQNTAGLIKALTDYGTGHMPNLWDQLNTLELPVQLIVGEWDEKFVSIAHQMKAALPNASLEIVERVGHTVHVEDSPKFDTILLEFIKGY</sequence>
<dbReference type="Proteomes" id="UP000264146">
    <property type="component" value="Chromosome"/>
</dbReference>
<dbReference type="Proteomes" id="UP000572988">
    <property type="component" value="Unassembled WGS sequence"/>
</dbReference>
<dbReference type="RefSeq" id="WP_016424698.1">
    <property type="nucleotide sequence ID" value="NZ_CABKRV010000001.1"/>
</dbReference>
<accession>A0A7Z7VXN1</accession>
<dbReference type="InterPro" id="IPR029058">
    <property type="entry name" value="AB_hydrolase_fold"/>
</dbReference>
<reference evidence="5 8" key="3">
    <citation type="submission" date="2020-11" db="EMBL/GenBank/DDBJ databases">
        <authorList>
            <consortium name="Pathogen Informatics"/>
        </authorList>
    </citation>
    <scope>NUCLEOTIDE SEQUENCE [LARGE SCALE GENOMIC DNA]</scope>
    <source>
        <strain evidence="5 8">NCTC12218</strain>
    </source>
</reference>
<comment type="pathway">
    <text evidence="3">Quinol/quinone metabolism; menaquinone biosynthesis.</text>
</comment>
<dbReference type="EMBL" id="POVK01000047">
    <property type="protein sequence ID" value="NHA34986.1"/>
    <property type="molecule type" value="Genomic_DNA"/>
</dbReference>
<proteinExistence type="inferred from homology"/>
<dbReference type="EC" id="4.2.99.20" evidence="3"/>
<comment type="catalytic activity">
    <reaction evidence="3">
        <text>5-enolpyruvoyl-6-hydroxy-2-succinyl-cyclohex-3-ene-1-carboxylate = (1R,6R)-6-hydroxy-2-succinyl-cyclohexa-2,4-diene-1-carboxylate + pyruvate</text>
        <dbReference type="Rhea" id="RHEA:25597"/>
        <dbReference type="ChEBI" id="CHEBI:15361"/>
        <dbReference type="ChEBI" id="CHEBI:58689"/>
        <dbReference type="ChEBI" id="CHEBI:58818"/>
        <dbReference type="EC" id="4.2.99.20"/>
    </reaction>
</comment>
<evidence type="ECO:0000256" key="1">
    <source>
        <dbReference type="ARBA" id="ARBA00022428"/>
    </source>
</evidence>
<feature type="domain" description="AB hydrolase-1" evidence="4">
    <location>
        <begin position="17"/>
        <end position="251"/>
    </location>
</feature>
<evidence type="ECO:0000259" key="4">
    <source>
        <dbReference type="Pfam" id="PF12697"/>
    </source>
</evidence>
<keyword evidence="1 3" id="KW-0474">Menaquinone biosynthesis</keyword>
<dbReference type="PANTHER" id="PTHR42916:SF1">
    <property type="entry name" value="PROTEIN PHYLLO, CHLOROPLASTIC"/>
    <property type="match status" value="1"/>
</dbReference>
<keyword evidence="9" id="KW-1185">Reference proteome</keyword>
<gene>
    <name evidence="7" type="primary">menH_1</name>
    <name evidence="3 6" type="synonym">menH</name>
    <name evidence="6" type="ORF">C1O36_10980</name>
    <name evidence="7" type="ORF">NCTC12218_01902</name>
</gene>
<name>A0A7Z7VXN1_STASC</name>
<comment type="pathway">
    <text evidence="3">Quinol/quinone metabolism; 1,4-dihydroxy-2-naphthoate biosynthesis; 1,4-dihydroxy-2-naphthoate from chorismate: step 3/7.</text>
</comment>
<keyword evidence="7" id="KW-0378">Hydrolase</keyword>
<comment type="subunit">
    <text evidence="3">Monomer.</text>
</comment>
<dbReference type="GO" id="GO:0070205">
    <property type="term" value="F:2-succinyl-6-hydroxy-2,4-cyclohexadiene-1-carboxylate synthase activity"/>
    <property type="evidence" value="ECO:0007669"/>
    <property type="project" value="UniProtKB-UniRule"/>
</dbReference>
<keyword evidence="2 3" id="KW-0456">Lyase</keyword>
<reference evidence="7" key="2">
    <citation type="submission" date="2018-06" db="EMBL/GenBank/DDBJ databases">
        <authorList>
            <consortium name="Pathogen Informatics"/>
            <person name="Doyle S."/>
        </authorList>
    </citation>
    <scope>NUCLEOTIDE SEQUENCE [LARGE SCALE GENOMIC DNA]</scope>
    <source>
        <strain evidence="7">NCTC12218</strain>
    </source>
</reference>
<reference evidence="6 9" key="1">
    <citation type="submission" date="2018-01" db="EMBL/GenBank/DDBJ databases">
        <title>Complete genome sequence of Staphylococcus Scheliferi isolated from human.</title>
        <authorList>
            <person name="Abouelkhair M.A."/>
            <person name="Bemis D.A."/>
            <person name="Kania S.A."/>
        </authorList>
    </citation>
    <scope>NUCLEOTIDE SEQUENCE [LARGE SCALE GENOMIC DNA]</scope>
    <source>
        <strain evidence="6 9">ATCC 43808</strain>
    </source>
</reference>
<evidence type="ECO:0000313" key="5">
    <source>
        <dbReference type="EMBL" id="CAD7360235.1"/>
    </source>
</evidence>
<evidence type="ECO:0000313" key="7">
    <source>
        <dbReference type="EMBL" id="SUM89659.1"/>
    </source>
</evidence>
<organism evidence="7">
    <name type="scientific">Staphylococcus schleiferi</name>
    <dbReference type="NCBI Taxonomy" id="1295"/>
    <lineage>
        <taxon>Bacteria</taxon>
        <taxon>Bacillati</taxon>
        <taxon>Bacillota</taxon>
        <taxon>Bacilli</taxon>
        <taxon>Bacillales</taxon>
        <taxon>Staphylococcaceae</taxon>
        <taxon>Staphylococcus</taxon>
    </lineage>
</organism>
<dbReference type="Pfam" id="PF12697">
    <property type="entry name" value="Abhydrolase_6"/>
    <property type="match status" value="1"/>
</dbReference>
<dbReference type="InterPro" id="IPR000073">
    <property type="entry name" value="AB_hydrolase_1"/>
</dbReference>
<dbReference type="SUPFAM" id="SSF53474">
    <property type="entry name" value="alpha/beta-Hydrolases"/>
    <property type="match status" value="1"/>
</dbReference>
<evidence type="ECO:0000313" key="6">
    <source>
        <dbReference type="EMBL" id="NHA34986.1"/>
    </source>
</evidence>
<comment type="similarity">
    <text evidence="3">Belongs to the AB hydrolase superfamily. MenH family.</text>
</comment>
<dbReference type="NCBIfam" id="TIGR03695">
    <property type="entry name" value="menH_SHCHC"/>
    <property type="match status" value="1"/>
</dbReference>
<dbReference type="InterPro" id="IPR022485">
    <property type="entry name" value="SHCHC_synthase_MenH"/>
</dbReference>
<dbReference type="UniPathway" id="UPA01057">
    <property type="reaction ID" value="UER00900"/>
</dbReference>
<evidence type="ECO:0000313" key="9">
    <source>
        <dbReference type="Proteomes" id="UP000572988"/>
    </source>
</evidence>
<dbReference type="EMBL" id="UHEF01000001">
    <property type="protein sequence ID" value="SUM89659.1"/>
    <property type="molecule type" value="Genomic_DNA"/>
</dbReference>
<evidence type="ECO:0000256" key="2">
    <source>
        <dbReference type="ARBA" id="ARBA00023239"/>
    </source>
</evidence>
<dbReference type="PANTHER" id="PTHR42916">
    <property type="entry name" value="2-SUCCINYL-5-ENOLPYRUVYL-6-HYDROXY-3-CYCLOHEXENE-1-CARBOXYLATE SYNTHASE"/>
    <property type="match status" value="1"/>
</dbReference>
<comment type="function">
    <text evidence="3">Catalyzes a proton abstraction reaction that results in 2,5-elimination of pyruvate from 2-succinyl-5-enolpyruvyl-6-hydroxy-3-cyclohexene-1-carboxylate (SEPHCHC) and the formation of 2-succinyl-6-hydroxy-2,4-cyclohexadiene-1-carboxylate (SHCHC).</text>
</comment>
<protein>
    <recommendedName>
        <fullName evidence="3">Putative 2-succinyl-6-hydroxy-2,4-cyclohexadiene-1-carboxylate synthase</fullName>
        <shortName evidence="3">SHCHC synthase</shortName>
        <ecNumber evidence="3">4.2.99.20</ecNumber>
    </recommendedName>
</protein>
<dbReference type="AlphaFoldDB" id="A0A7Z7VXN1"/>
<dbReference type="GO" id="GO:0016787">
    <property type="term" value="F:hydrolase activity"/>
    <property type="evidence" value="ECO:0007669"/>
    <property type="project" value="UniProtKB-KW"/>
</dbReference>